<dbReference type="OrthoDB" id="3270019at2759"/>
<evidence type="ECO:0000313" key="1">
    <source>
        <dbReference type="EMBL" id="KEP53833.1"/>
    </source>
</evidence>
<evidence type="ECO:0000313" key="2">
    <source>
        <dbReference type="Proteomes" id="UP000027456"/>
    </source>
</evidence>
<keyword evidence="2" id="KW-1185">Reference proteome</keyword>
<organism evidence="1 2">
    <name type="scientific">Rhizoctonia solani 123E</name>
    <dbReference type="NCBI Taxonomy" id="1423351"/>
    <lineage>
        <taxon>Eukaryota</taxon>
        <taxon>Fungi</taxon>
        <taxon>Dikarya</taxon>
        <taxon>Basidiomycota</taxon>
        <taxon>Agaricomycotina</taxon>
        <taxon>Agaricomycetes</taxon>
        <taxon>Cantharellales</taxon>
        <taxon>Ceratobasidiaceae</taxon>
        <taxon>Rhizoctonia</taxon>
    </lineage>
</organism>
<proteinExistence type="predicted"/>
<dbReference type="STRING" id="1423351.A0A074SAD4"/>
<gene>
    <name evidence="1" type="ORF">V565_025820</name>
</gene>
<name>A0A074SAD4_9AGAM</name>
<accession>A0A074SAD4</accession>
<dbReference type="PANTHER" id="PTHR33266">
    <property type="entry name" value="CHROMOSOME 15, WHOLE GENOME SHOTGUN SEQUENCE"/>
    <property type="match status" value="1"/>
</dbReference>
<comment type="caution">
    <text evidence="1">The sequence shown here is derived from an EMBL/GenBank/DDBJ whole genome shotgun (WGS) entry which is preliminary data.</text>
</comment>
<sequence length="856" mass="95432">MNPQDFDECIRLKVEDYQEKSKGLPNATSLQLPDCARLLQILLSTLALEPSDLETCDSRLNASPDLCHDLQLAYNRGTFWELRNHPSLSCFQSKHVDVVTPSSSLRSPRSGFEQQYQGDLPQLFKKVMDEYIGSSHMCSNKRAYNRSITVIQSSGMGKSRLVDELGNLEFTIPINLRGELAQGGNTYPPPDRDVRGYFDNPDTKSDEVLQAEFAVFLAVLFDFIALKVNEIGQGQTGVELAVKWAKYIKDGQNSETVGAHRSKLYADVVQGARNVLRGVPIKSGSPSNPKILKTLFKRMIRSCWRLGKALALGRQLSHKNLCYIYFDGADGLAQPSFSSESGSPCRTNPYDSFGKVLEELSDMPVFFIFLSTNTNLQQFAPVPYNNFPQRRVFPPFTELPFDVFVEEAFKKLDPASLDNVCTTDVMSHFGRPMWFVHHQLWKDQQRVRGPEEPQGEGKCVDHVIPFALEKICPRGAPDEPAVADLAAIGVRIGITFGSETRSSRQMEAKLVESHMRVVYAIPEHREYMHTGTPSEPLLAEAAARRLEQRPGKIIETGPAILAHSFQDGLLELSGQDQLCGRLLVTIAHDIAIQGLLETRLHEPRYHRPIPVLDFLRALFANSHHKTVLDATPVHFNASATSPSEPSTLEEVFKNAYVSFSHFEVAQDSEVLGASLLPYSLIRGCALQAKNSRSSIDAVIPIHMGSITDPITSTTMSAINLQFKYKKNTKHYCVDRSVTVPNVHQPVISIVFELGEEEHPPSALVSGYHASRRETPNGQAHSDDHHYMLIARGHGPETFNAVSEQSKPFYDTILGTRDILYDFPRAQDKGLAAHVENMQPLRSTRIDALLSSFTASS</sequence>
<dbReference type="HOGENOM" id="CLU_009568_1_0_1"/>
<reference evidence="1 2" key="1">
    <citation type="submission" date="2013-12" db="EMBL/GenBank/DDBJ databases">
        <authorList>
            <person name="Cubeta M."/>
            <person name="Pakala S."/>
            <person name="Fedorova N."/>
            <person name="Thomas E."/>
            <person name="Dean R."/>
            <person name="Jabaji S."/>
            <person name="Neate S."/>
            <person name="Toda T."/>
            <person name="Tavantzis S."/>
            <person name="Vilgalys R."/>
            <person name="Bharathan N."/>
            <person name="Pakala S."/>
            <person name="Losada L.S."/>
            <person name="Zafar N."/>
            <person name="Nierman W."/>
        </authorList>
    </citation>
    <scope>NUCLEOTIDE SEQUENCE [LARGE SCALE GENOMIC DNA]</scope>
    <source>
        <strain evidence="1 2">123E</strain>
    </source>
</reference>
<dbReference type="Proteomes" id="UP000027456">
    <property type="component" value="Unassembled WGS sequence"/>
</dbReference>
<protein>
    <submittedName>
        <fullName evidence="1">Putative G2/mitotic-specific cyclin cdc13</fullName>
    </submittedName>
</protein>
<dbReference type="PANTHER" id="PTHR33266:SF1">
    <property type="entry name" value="F-BOX DOMAIN-CONTAINING PROTEIN"/>
    <property type="match status" value="1"/>
</dbReference>
<dbReference type="AlphaFoldDB" id="A0A074SAD4"/>
<dbReference type="EMBL" id="AZST01000047">
    <property type="protein sequence ID" value="KEP53833.1"/>
    <property type="molecule type" value="Genomic_DNA"/>
</dbReference>